<evidence type="ECO:0000313" key="4">
    <source>
        <dbReference type="Proteomes" id="UP000274756"/>
    </source>
</evidence>
<dbReference type="OrthoDB" id="5847186at2759"/>
<gene>
    <name evidence="2" type="ORF">DME_LOCUS7515</name>
</gene>
<organism evidence="3 5">
    <name type="scientific">Dracunculus medinensis</name>
    <name type="common">Guinea worm</name>
    <dbReference type="NCBI Taxonomy" id="318479"/>
    <lineage>
        <taxon>Eukaryota</taxon>
        <taxon>Metazoa</taxon>
        <taxon>Ecdysozoa</taxon>
        <taxon>Nematoda</taxon>
        <taxon>Chromadorea</taxon>
        <taxon>Rhabditida</taxon>
        <taxon>Spirurina</taxon>
        <taxon>Dracunculoidea</taxon>
        <taxon>Dracunculidae</taxon>
        <taxon>Dracunculus</taxon>
    </lineage>
</organism>
<dbReference type="AlphaFoldDB" id="A0A0N4U8X2"/>
<sequence>MIEDYILFEFLGLRTYPKQCWINFTPEVKKMQKNGSFKRTVIENGCAVYDKEMLAIIKQDDDGDSRFASWTKIAIPISKNLIAFSVNGSNKNGQYGNITVSCEIFICSGNMLATFQNVPLGDHQIPDWLILYDSSTQYVELEGSITVVTSNNSDSDSVSLPSNYLFIEAENVSPAEEVQSGLKTEENVVQQQVVCPISEGIPIYAVIFISILSFAFGLIFVASLWIIHNKTDPLRKIRCMEPSRAAALASVYRDPIVRSTNSTAFMAVPVNERQRLVIDMP</sequence>
<reference evidence="2 4" key="2">
    <citation type="submission" date="2018-11" db="EMBL/GenBank/DDBJ databases">
        <authorList>
            <consortium name="Pathogen Informatics"/>
        </authorList>
    </citation>
    <scope>NUCLEOTIDE SEQUENCE [LARGE SCALE GENOMIC DNA]</scope>
</reference>
<reference evidence="5" key="1">
    <citation type="submission" date="2017-02" db="UniProtKB">
        <authorList>
            <consortium name="WormBaseParasite"/>
        </authorList>
    </citation>
    <scope>IDENTIFICATION</scope>
</reference>
<evidence type="ECO:0000313" key="5">
    <source>
        <dbReference type="WBParaSite" id="DME_0000351001-mRNA-1"/>
    </source>
</evidence>
<keyword evidence="4" id="KW-1185">Reference proteome</keyword>
<keyword evidence="1" id="KW-1133">Transmembrane helix</keyword>
<dbReference type="EMBL" id="UYYG01001161">
    <property type="protein sequence ID" value="VDN57542.1"/>
    <property type="molecule type" value="Genomic_DNA"/>
</dbReference>
<evidence type="ECO:0000256" key="1">
    <source>
        <dbReference type="SAM" id="Phobius"/>
    </source>
</evidence>
<dbReference type="Proteomes" id="UP000274756">
    <property type="component" value="Unassembled WGS sequence"/>
</dbReference>
<protein>
    <submittedName>
        <fullName evidence="5">ZP domain-containing protein</fullName>
    </submittedName>
</protein>
<dbReference type="WBParaSite" id="DME_0000351001-mRNA-1">
    <property type="protein sequence ID" value="DME_0000351001-mRNA-1"/>
    <property type="gene ID" value="DME_0000351001"/>
</dbReference>
<name>A0A0N4U8X2_DRAME</name>
<feature type="transmembrane region" description="Helical" evidence="1">
    <location>
        <begin position="201"/>
        <end position="227"/>
    </location>
</feature>
<keyword evidence="1" id="KW-0472">Membrane</keyword>
<accession>A0A0N4U8X2</accession>
<keyword evidence="1" id="KW-0812">Transmembrane</keyword>
<proteinExistence type="predicted"/>
<dbReference type="Proteomes" id="UP000038040">
    <property type="component" value="Unplaced"/>
</dbReference>
<evidence type="ECO:0000313" key="3">
    <source>
        <dbReference type="Proteomes" id="UP000038040"/>
    </source>
</evidence>
<evidence type="ECO:0000313" key="2">
    <source>
        <dbReference type="EMBL" id="VDN57542.1"/>
    </source>
</evidence>